<evidence type="ECO:0000256" key="5">
    <source>
        <dbReference type="ARBA" id="ARBA00022801"/>
    </source>
</evidence>
<dbReference type="RefSeq" id="WP_208107919.1">
    <property type="nucleotide sequence ID" value="NZ_SNYA01000006.1"/>
</dbReference>
<name>A0A4R6RVM9_9MICO</name>
<protein>
    <recommendedName>
        <fullName evidence="3">N-acetylglucosamine-6-phosphate deacetylase</fullName>
        <ecNumber evidence="2">3.5.1.25</ecNumber>
    </recommendedName>
</protein>
<evidence type="ECO:0000256" key="4">
    <source>
        <dbReference type="ARBA" id="ARBA00022723"/>
    </source>
</evidence>
<feature type="binding site" evidence="11">
    <location>
        <position position="246"/>
    </location>
    <ligand>
        <name>substrate</name>
    </ligand>
</feature>
<proteinExistence type="inferred from homology"/>
<evidence type="ECO:0000313" key="14">
    <source>
        <dbReference type="EMBL" id="TDP90844.1"/>
    </source>
</evidence>
<comment type="cofactor">
    <cofactor evidence="12">
        <name>a divalent metal cation</name>
        <dbReference type="ChEBI" id="CHEBI:60240"/>
    </cofactor>
    <text evidence="12">Binds 1 divalent metal cation per subunit.</text>
</comment>
<dbReference type="AlphaFoldDB" id="A0A4R6RVM9"/>
<evidence type="ECO:0000256" key="9">
    <source>
        <dbReference type="PIRNR" id="PIRNR038994"/>
    </source>
</evidence>
<keyword evidence="6 9" id="KW-0119">Carbohydrate metabolism</keyword>
<evidence type="ECO:0000256" key="3">
    <source>
        <dbReference type="ARBA" id="ARBA00018029"/>
    </source>
</evidence>
<dbReference type="GO" id="GO:0008448">
    <property type="term" value="F:N-acetylglucosamine-6-phosphate deacetylase activity"/>
    <property type="evidence" value="ECO:0007669"/>
    <property type="project" value="UniProtKB-EC"/>
</dbReference>
<dbReference type="SUPFAM" id="SSF51338">
    <property type="entry name" value="Composite domain of metallo-dependent hydrolases"/>
    <property type="match status" value="1"/>
</dbReference>
<feature type="binding site" evidence="11">
    <location>
        <position position="222"/>
    </location>
    <ligand>
        <name>substrate</name>
    </ligand>
</feature>
<dbReference type="InterPro" id="IPR011059">
    <property type="entry name" value="Metal-dep_hydrolase_composite"/>
</dbReference>
<dbReference type="EMBL" id="SNYA01000006">
    <property type="protein sequence ID" value="TDP90844.1"/>
    <property type="molecule type" value="Genomic_DNA"/>
</dbReference>
<dbReference type="InterPro" id="IPR006680">
    <property type="entry name" value="Amidohydro-rel"/>
</dbReference>
<evidence type="ECO:0000256" key="1">
    <source>
        <dbReference type="ARBA" id="ARBA00010716"/>
    </source>
</evidence>
<feature type="binding site" evidence="12">
    <location>
        <position position="190"/>
    </location>
    <ligand>
        <name>Zn(2+)</name>
        <dbReference type="ChEBI" id="CHEBI:29105"/>
    </ligand>
</feature>
<comment type="caution">
    <text evidence="14">The sequence shown here is derived from an EMBL/GenBank/DDBJ whole genome shotgun (WGS) entry which is preliminary data.</text>
</comment>
<dbReference type="InterPro" id="IPR032466">
    <property type="entry name" value="Metal_Hydrolase"/>
</dbReference>
<dbReference type="PANTHER" id="PTHR11113:SF14">
    <property type="entry name" value="N-ACETYLGLUCOSAMINE-6-PHOSPHATE DEACETYLASE"/>
    <property type="match status" value="1"/>
</dbReference>
<evidence type="ECO:0000256" key="6">
    <source>
        <dbReference type="ARBA" id="ARBA00023277"/>
    </source>
</evidence>
<evidence type="ECO:0000256" key="10">
    <source>
        <dbReference type="PIRSR" id="PIRSR038994-1"/>
    </source>
</evidence>
<dbReference type="PIRSF" id="PIRSF038994">
    <property type="entry name" value="NagA"/>
    <property type="match status" value="1"/>
</dbReference>
<feature type="binding site" evidence="11">
    <location>
        <begin position="214"/>
        <end position="215"/>
    </location>
    <ligand>
        <name>substrate</name>
    </ligand>
</feature>
<evidence type="ECO:0000259" key="13">
    <source>
        <dbReference type="Pfam" id="PF01979"/>
    </source>
</evidence>
<evidence type="ECO:0000256" key="12">
    <source>
        <dbReference type="PIRSR" id="PIRSR038994-3"/>
    </source>
</evidence>
<keyword evidence="15" id="KW-1185">Reference proteome</keyword>
<feature type="binding site" evidence="12">
    <location>
        <position position="211"/>
    </location>
    <ligand>
        <name>Zn(2+)</name>
        <dbReference type="ChEBI" id="CHEBI:29105"/>
    </ligand>
</feature>
<sequence>MTELITAARIVTSDAVLAPGWVEISDGRVVALGGGIPDRNPDRTFPDATLVPGFVDIHVHGGGGADYPDGTREQAFAARDAHRAHGTTRTMASLVTADAATLLERVQSLAALVAEGELGGIHLEGPWLSPERAGAHDPALLRAPDAAEIDALLAAGSGAIRMVTLAPELPGALAAVERFTAAGVVVAIGHTNADYDGTRRAIDAGATVATHLFNAMPPLHHRDPGPVLALLEDPRVTIELVADGTHLHPGLARWVEARTGADRVALVTDAMGAAACGDGEYRLGSLTVEVHGGVARLAGTDTIAGSTVTMEALFRGAVGAGSDAEWCAAVRMTATTPARTVGWSDVGDIAPGLVADFVALDPELRVAAVVCAGR</sequence>
<dbReference type="InterPro" id="IPR003764">
    <property type="entry name" value="GlcNAc_6-P_deAcase"/>
</dbReference>
<accession>A0A4R6RVM9</accession>
<feature type="binding site" evidence="11">
    <location>
        <begin position="303"/>
        <end position="305"/>
    </location>
    <ligand>
        <name>substrate</name>
    </ligand>
</feature>
<organism evidence="14 15">
    <name type="scientific">Leucobacter luti</name>
    <dbReference type="NCBI Taxonomy" id="340320"/>
    <lineage>
        <taxon>Bacteria</taxon>
        <taxon>Bacillati</taxon>
        <taxon>Actinomycetota</taxon>
        <taxon>Actinomycetes</taxon>
        <taxon>Micrococcales</taxon>
        <taxon>Microbacteriaceae</taxon>
        <taxon>Leucobacter</taxon>
    </lineage>
</organism>
<dbReference type="GO" id="GO:0046872">
    <property type="term" value="F:metal ion binding"/>
    <property type="evidence" value="ECO:0007669"/>
    <property type="project" value="UniProtKB-KW"/>
</dbReference>
<feature type="active site" description="Proton donor/acceptor" evidence="10">
    <location>
        <position position="269"/>
    </location>
</feature>
<dbReference type="NCBIfam" id="TIGR00221">
    <property type="entry name" value="nagA"/>
    <property type="match status" value="1"/>
</dbReference>
<dbReference type="CDD" id="cd00854">
    <property type="entry name" value="NagA"/>
    <property type="match status" value="1"/>
</dbReference>
<evidence type="ECO:0000256" key="7">
    <source>
        <dbReference type="ARBA" id="ARBA00047647"/>
    </source>
</evidence>
<dbReference type="Gene3D" id="3.20.20.140">
    <property type="entry name" value="Metal-dependent hydrolases"/>
    <property type="match status" value="1"/>
</dbReference>
<dbReference type="Gene3D" id="2.30.40.10">
    <property type="entry name" value="Urease, subunit C, domain 1"/>
    <property type="match status" value="1"/>
</dbReference>
<reference evidence="14 15" key="1">
    <citation type="submission" date="2019-03" db="EMBL/GenBank/DDBJ databases">
        <title>Genomic analyses of the natural microbiome of Caenorhabditis elegans.</title>
        <authorList>
            <person name="Samuel B."/>
        </authorList>
    </citation>
    <scope>NUCLEOTIDE SEQUENCE [LARGE SCALE GENOMIC DNA]</scope>
    <source>
        <strain evidence="14 15">JUb18</strain>
    </source>
</reference>
<feature type="binding site" evidence="12">
    <location>
        <position position="124"/>
    </location>
    <ligand>
        <name>Zn(2+)</name>
        <dbReference type="ChEBI" id="CHEBI:29105"/>
    </ligand>
</feature>
<keyword evidence="4 12" id="KW-0479">Metal-binding</keyword>
<comment type="catalytic activity">
    <reaction evidence="7">
        <text>N-acetyl-D-glucosamine 6-phosphate + H2O = D-glucosamine 6-phosphate + acetate</text>
        <dbReference type="Rhea" id="RHEA:22936"/>
        <dbReference type="ChEBI" id="CHEBI:15377"/>
        <dbReference type="ChEBI" id="CHEBI:30089"/>
        <dbReference type="ChEBI" id="CHEBI:57513"/>
        <dbReference type="ChEBI" id="CHEBI:58725"/>
        <dbReference type="EC" id="3.5.1.25"/>
    </reaction>
</comment>
<keyword evidence="5 9" id="KW-0378">Hydrolase</keyword>
<dbReference type="GO" id="GO:0006046">
    <property type="term" value="P:N-acetylglucosamine catabolic process"/>
    <property type="evidence" value="ECO:0007669"/>
    <property type="project" value="TreeGrafter"/>
</dbReference>
<evidence type="ECO:0000256" key="8">
    <source>
        <dbReference type="ARBA" id="ARBA00060590"/>
    </source>
</evidence>
<dbReference type="Proteomes" id="UP000295601">
    <property type="component" value="Unassembled WGS sequence"/>
</dbReference>
<dbReference type="Pfam" id="PF01979">
    <property type="entry name" value="Amidohydro_1"/>
    <property type="match status" value="1"/>
</dbReference>
<dbReference type="PANTHER" id="PTHR11113">
    <property type="entry name" value="N-ACETYLGLUCOSAMINE-6-PHOSPHATE DEACETYLASE"/>
    <property type="match status" value="1"/>
</dbReference>
<gene>
    <name evidence="14" type="ORF">EDF62_2498</name>
</gene>
<feature type="binding site" evidence="11">
    <location>
        <position position="135"/>
    </location>
    <ligand>
        <name>substrate</name>
    </ligand>
</feature>
<comment type="similarity">
    <text evidence="1 9">Belongs to the metallo-dependent hydrolases superfamily. NagA family.</text>
</comment>
<dbReference type="SUPFAM" id="SSF51556">
    <property type="entry name" value="Metallo-dependent hydrolases"/>
    <property type="match status" value="1"/>
</dbReference>
<evidence type="ECO:0000313" key="15">
    <source>
        <dbReference type="Proteomes" id="UP000295601"/>
    </source>
</evidence>
<feature type="domain" description="Amidohydrolase-related" evidence="13">
    <location>
        <begin position="49"/>
        <end position="373"/>
    </location>
</feature>
<evidence type="ECO:0000256" key="11">
    <source>
        <dbReference type="PIRSR" id="PIRSR038994-2"/>
    </source>
</evidence>
<dbReference type="EC" id="3.5.1.25" evidence="2"/>
<evidence type="ECO:0000256" key="2">
    <source>
        <dbReference type="ARBA" id="ARBA00011899"/>
    </source>
</evidence>
<comment type="pathway">
    <text evidence="8">Amino-sugar metabolism; N-acetylneuraminate degradation; D-fructose 6-phosphate from N-acetylneuraminate: step 4/5.</text>
</comment>
<dbReference type="FunFam" id="3.20.20.140:FF:000004">
    <property type="entry name" value="N-acetylglucosamine-6-phosphate deacetylase"/>
    <property type="match status" value="1"/>
</dbReference>